<dbReference type="KEGG" id="slr:L21SP2_3358"/>
<reference evidence="2 3" key="1">
    <citation type="journal article" date="2015" name="Stand. Genomic Sci.">
        <title>Complete genome sequence and description of Salinispira pacifica gen. nov., sp. nov., a novel spirochaete isolated form a hypersaline microbial mat.</title>
        <authorList>
            <person name="Ben Hania W."/>
            <person name="Joseph M."/>
            <person name="Schumann P."/>
            <person name="Bunk B."/>
            <person name="Fiebig A."/>
            <person name="Sproer C."/>
            <person name="Klenk H.P."/>
            <person name="Fardeau M.L."/>
            <person name="Spring S."/>
        </authorList>
    </citation>
    <scope>NUCLEOTIDE SEQUENCE [LARGE SCALE GENOMIC DNA]</scope>
    <source>
        <strain evidence="2 3">L21-RPul-D2</strain>
    </source>
</reference>
<dbReference type="HOGENOM" id="CLU_2865271_0_0_12"/>
<proteinExistence type="predicted"/>
<dbReference type="STRING" id="1307761.L21SP2_3358"/>
<dbReference type="EMBL" id="CP006939">
    <property type="protein sequence ID" value="AHC16696.1"/>
    <property type="molecule type" value="Genomic_DNA"/>
</dbReference>
<dbReference type="AlphaFoldDB" id="V5WNQ9"/>
<evidence type="ECO:0000313" key="3">
    <source>
        <dbReference type="Proteomes" id="UP000018680"/>
    </source>
</evidence>
<feature type="region of interest" description="Disordered" evidence="1">
    <location>
        <begin position="30"/>
        <end position="64"/>
    </location>
</feature>
<organism evidence="2 3">
    <name type="scientific">Salinispira pacifica</name>
    <dbReference type="NCBI Taxonomy" id="1307761"/>
    <lineage>
        <taxon>Bacteria</taxon>
        <taxon>Pseudomonadati</taxon>
        <taxon>Spirochaetota</taxon>
        <taxon>Spirochaetia</taxon>
        <taxon>Spirochaetales</taxon>
        <taxon>Spirochaetaceae</taxon>
        <taxon>Salinispira</taxon>
    </lineage>
</organism>
<evidence type="ECO:0000256" key="1">
    <source>
        <dbReference type="SAM" id="MobiDB-lite"/>
    </source>
</evidence>
<accession>V5WNQ9</accession>
<feature type="compositionally biased region" description="Basic residues" evidence="1">
    <location>
        <begin position="30"/>
        <end position="43"/>
    </location>
</feature>
<sequence>MKRCEMKKRDYLMKNHENDRYICKKCKRSAKKKKKLCKPKKIRPAQISPEKHGKTSPKSASEEK</sequence>
<protein>
    <submittedName>
        <fullName evidence="2">Uncharacterized protein</fullName>
    </submittedName>
</protein>
<dbReference type="Proteomes" id="UP000018680">
    <property type="component" value="Chromosome"/>
</dbReference>
<evidence type="ECO:0000313" key="2">
    <source>
        <dbReference type="EMBL" id="AHC16696.1"/>
    </source>
</evidence>
<name>V5WNQ9_9SPIO</name>
<gene>
    <name evidence="2" type="ORF">L21SP2_3358</name>
</gene>
<keyword evidence="3" id="KW-1185">Reference proteome</keyword>